<dbReference type="InterPro" id="IPR053172">
    <property type="entry name" value="Tn903_transposase"/>
</dbReference>
<sequence>MSEAKKKRTKYRTTNWKAYNAALKARGALTMWLDRDMQWLAAPSGKRGRRQTFSDAAIQFCLSIKCLFGQALRQTLGLVESLLRLAGLDWPVPDYSTVCRRQKTLQAQITYRPSAEPLQLLVDSTGVKFLGEGEWKRKKHGAEYRREWRKVHLGIDAQTLEIRAVEVTSNAIGDAPMLPELLAQIAPDEAVASVTADGAYDTRACRDAIAQRGAVAVIAPRKNARLWRRSSPGSESRNEAVRACQRLGHGIWKTWSGYHRRSLVETKMHCLKRLGERVMARTFERQVVELHVRVAVLNRFSQIGRPQTVPVGAVA</sequence>
<dbReference type="PANTHER" id="PTHR34631:SF3">
    <property type="entry name" value="ISSOD12 TRANSPOSASE TNPA_ISSOD12"/>
    <property type="match status" value="1"/>
</dbReference>
<dbReference type="Pfam" id="PF13737">
    <property type="entry name" value="DDE_Tnp_1_5"/>
    <property type="match status" value="1"/>
</dbReference>
<dbReference type="InterPro" id="IPR025668">
    <property type="entry name" value="Tnp_DDE_dom"/>
</dbReference>
<dbReference type="RefSeq" id="WP_149502478.1">
    <property type="nucleotide sequence ID" value="NZ_CP035708.1"/>
</dbReference>
<gene>
    <name evidence="2" type="ORF">EWH46_02295</name>
</gene>
<dbReference type="Proteomes" id="UP000323522">
    <property type="component" value="Chromosome"/>
</dbReference>
<dbReference type="PANTHER" id="PTHR34631">
    <property type="match status" value="1"/>
</dbReference>
<evidence type="ECO:0000313" key="2">
    <source>
        <dbReference type="EMBL" id="QEM99716.1"/>
    </source>
</evidence>
<dbReference type="OrthoDB" id="8451553at2"/>
<accession>A0A5C1PWF7</accession>
<proteinExistence type="predicted"/>
<dbReference type="InterPro" id="IPR053520">
    <property type="entry name" value="Transposase_Tn903"/>
</dbReference>
<name>A0A5C1PWF7_9BURK</name>
<dbReference type="KEGG" id="snn:EWH46_02295"/>
<dbReference type="AlphaFoldDB" id="A0A5C1PWF7"/>
<reference evidence="2 3" key="1">
    <citation type="submission" date="2019-02" db="EMBL/GenBank/DDBJ databases">
        <title>Complete Genome Sequence and Methylome Analysis of Sphaerotilus natans subsp. sulfidivorans D-507.</title>
        <authorList>
            <person name="Fomenkov A."/>
            <person name="Gridneva E."/>
            <person name="Smolyakov D."/>
            <person name="Dubinina G."/>
            <person name="Vincze T."/>
            <person name="Grabovich M."/>
            <person name="Roberts R.J."/>
        </authorList>
    </citation>
    <scope>NUCLEOTIDE SEQUENCE [LARGE SCALE GENOMIC DNA]</scope>
    <source>
        <strain evidence="2 3">D-507</strain>
    </source>
</reference>
<evidence type="ECO:0000313" key="3">
    <source>
        <dbReference type="Proteomes" id="UP000323522"/>
    </source>
</evidence>
<organism evidence="2 3">
    <name type="scientific">Sphaerotilus sulfidivorans</name>
    <dbReference type="NCBI Taxonomy" id="639200"/>
    <lineage>
        <taxon>Bacteria</taxon>
        <taxon>Pseudomonadati</taxon>
        <taxon>Pseudomonadota</taxon>
        <taxon>Betaproteobacteria</taxon>
        <taxon>Burkholderiales</taxon>
        <taxon>Sphaerotilaceae</taxon>
        <taxon>Sphaerotilus</taxon>
    </lineage>
</organism>
<feature type="domain" description="Transposase DDE" evidence="1">
    <location>
        <begin position="25"/>
        <end position="132"/>
    </location>
</feature>
<dbReference type="EMBL" id="CP035708">
    <property type="protein sequence ID" value="QEM99716.1"/>
    <property type="molecule type" value="Genomic_DNA"/>
</dbReference>
<protein>
    <submittedName>
        <fullName evidence="2">IS5 family transposase</fullName>
    </submittedName>
</protein>
<evidence type="ECO:0000259" key="1">
    <source>
        <dbReference type="Pfam" id="PF13737"/>
    </source>
</evidence>
<dbReference type="NCBIfam" id="NF033579">
    <property type="entry name" value="transpos_IS5_2"/>
    <property type="match status" value="1"/>
</dbReference>